<dbReference type="RefSeq" id="WP_340266922.1">
    <property type="nucleotide sequence ID" value="NZ_JBBEOG010000001.1"/>
</dbReference>
<dbReference type="InterPro" id="IPR051455">
    <property type="entry name" value="Bact_solute-bind_prot3"/>
</dbReference>
<protein>
    <submittedName>
        <fullName evidence="8">Glutamate ABC transporter substrate-binding protein</fullName>
    </submittedName>
</protein>
<evidence type="ECO:0000313" key="9">
    <source>
        <dbReference type="Proteomes" id="UP001596122"/>
    </source>
</evidence>
<dbReference type="PROSITE" id="PS01039">
    <property type="entry name" value="SBP_BACTERIAL_3"/>
    <property type="match status" value="1"/>
</dbReference>
<evidence type="ECO:0000256" key="1">
    <source>
        <dbReference type="ARBA" id="ARBA00010333"/>
    </source>
</evidence>
<organism evidence="8 9">
    <name type="scientific">Aquipuribacter nitratireducens</name>
    <dbReference type="NCBI Taxonomy" id="650104"/>
    <lineage>
        <taxon>Bacteria</taxon>
        <taxon>Bacillati</taxon>
        <taxon>Actinomycetota</taxon>
        <taxon>Actinomycetes</taxon>
        <taxon>Micrococcales</taxon>
        <taxon>Intrasporangiaceae</taxon>
        <taxon>Aquipuribacter</taxon>
    </lineage>
</organism>
<feature type="region of interest" description="Disordered" evidence="5">
    <location>
        <begin position="27"/>
        <end position="76"/>
    </location>
</feature>
<reference evidence="9" key="1">
    <citation type="journal article" date="2019" name="Int. J. Syst. Evol. Microbiol.">
        <title>The Global Catalogue of Microorganisms (GCM) 10K type strain sequencing project: providing services to taxonomists for standard genome sequencing and annotation.</title>
        <authorList>
            <consortium name="The Broad Institute Genomics Platform"/>
            <consortium name="The Broad Institute Genome Sequencing Center for Infectious Disease"/>
            <person name="Wu L."/>
            <person name="Ma J."/>
        </authorList>
    </citation>
    <scope>NUCLEOTIDE SEQUENCE [LARGE SCALE GENOMIC DNA]</scope>
    <source>
        <strain evidence="9">CCUG 43114</strain>
    </source>
</reference>
<dbReference type="Gene3D" id="3.40.190.10">
    <property type="entry name" value="Periplasmic binding protein-like II"/>
    <property type="match status" value="2"/>
</dbReference>
<evidence type="ECO:0000256" key="3">
    <source>
        <dbReference type="ARBA" id="ARBA00022729"/>
    </source>
</evidence>
<keyword evidence="9" id="KW-1185">Reference proteome</keyword>
<dbReference type="PANTHER" id="PTHR30085">
    <property type="entry name" value="AMINO ACID ABC TRANSPORTER PERMEASE"/>
    <property type="match status" value="1"/>
</dbReference>
<feature type="compositionally biased region" description="Low complexity" evidence="5">
    <location>
        <begin position="51"/>
        <end position="65"/>
    </location>
</feature>
<dbReference type="EMBL" id="JBHSLD010000006">
    <property type="protein sequence ID" value="MFC5380096.1"/>
    <property type="molecule type" value="Genomic_DNA"/>
</dbReference>
<evidence type="ECO:0000256" key="5">
    <source>
        <dbReference type="SAM" id="MobiDB-lite"/>
    </source>
</evidence>
<comment type="caution">
    <text evidence="8">The sequence shown here is derived from an EMBL/GenBank/DDBJ whole genome shotgun (WGS) entry which is preliminary data.</text>
</comment>
<dbReference type="Proteomes" id="UP001596122">
    <property type="component" value="Unassembled WGS sequence"/>
</dbReference>
<keyword evidence="2" id="KW-0813">Transport</keyword>
<evidence type="ECO:0000256" key="2">
    <source>
        <dbReference type="ARBA" id="ARBA00022448"/>
    </source>
</evidence>
<feature type="chain" id="PRO_5046753106" evidence="6">
    <location>
        <begin position="24"/>
        <end position="325"/>
    </location>
</feature>
<feature type="domain" description="Solute-binding protein family 3/N-terminal" evidence="7">
    <location>
        <begin position="88"/>
        <end position="310"/>
    </location>
</feature>
<dbReference type="PANTHER" id="PTHR30085:SF6">
    <property type="entry name" value="ABC TRANSPORTER GLUTAMINE-BINDING PROTEIN GLNH"/>
    <property type="match status" value="1"/>
</dbReference>
<gene>
    <name evidence="8" type="ORF">ACFPJ6_04790</name>
</gene>
<dbReference type="SUPFAM" id="SSF53850">
    <property type="entry name" value="Periplasmic binding protein-like II"/>
    <property type="match status" value="1"/>
</dbReference>
<feature type="signal peptide" evidence="6">
    <location>
        <begin position="1"/>
        <end position="23"/>
    </location>
</feature>
<dbReference type="PROSITE" id="PS51257">
    <property type="entry name" value="PROKAR_LIPOPROTEIN"/>
    <property type="match status" value="1"/>
</dbReference>
<dbReference type="CDD" id="cd13690">
    <property type="entry name" value="PBP2_GluB"/>
    <property type="match status" value="1"/>
</dbReference>
<dbReference type="SMART" id="SM00062">
    <property type="entry name" value="PBPb"/>
    <property type="match status" value="1"/>
</dbReference>
<evidence type="ECO:0000259" key="7">
    <source>
        <dbReference type="SMART" id="SM00062"/>
    </source>
</evidence>
<evidence type="ECO:0000256" key="6">
    <source>
        <dbReference type="SAM" id="SignalP"/>
    </source>
</evidence>
<dbReference type="InterPro" id="IPR018313">
    <property type="entry name" value="SBP_3_CS"/>
</dbReference>
<comment type="similarity">
    <text evidence="1 4">Belongs to the bacterial solute-binding protein 3 family.</text>
</comment>
<evidence type="ECO:0000313" key="8">
    <source>
        <dbReference type="EMBL" id="MFC5380096.1"/>
    </source>
</evidence>
<accession>A0ABW0GMU6</accession>
<proteinExistence type="inferred from homology"/>
<evidence type="ECO:0000256" key="4">
    <source>
        <dbReference type="RuleBase" id="RU003744"/>
    </source>
</evidence>
<keyword evidence="3 6" id="KW-0732">Signal</keyword>
<dbReference type="Pfam" id="PF00497">
    <property type="entry name" value="SBP_bac_3"/>
    <property type="match status" value="1"/>
</dbReference>
<sequence length="325" mass="33688">MRARVALAAALLPALLLAGCASAPYEETALPSPSVPAEVETPTGPSPGPSPAAGCEDPLASYAPLDPLPSPDSLPAGSTMAQIRDRGRLVVGVSADSLLLGARDPVSGRIEGFDIDLARMVAEALLGDPDAVELRVITAAERIPLLQDGSVDLVARNMTITCERWEEIAFSAEYYRSGQKVLVPLGSDAASLDDLAGARVCAPTGSTSLATLQRDHPDVEAVGAATHTDCLVRFQQGTVDAITGDDTVLAGMAAQDPYAVVVGEAFTDEPYGLGVNADDVDLVRFVNAVLADAVADGRWRASYDRWLADSLGAAPTPPVPDYGRG</sequence>
<name>A0ABW0GMU6_9MICO</name>
<dbReference type="InterPro" id="IPR001638">
    <property type="entry name" value="Solute-binding_3/MltF_N"/>
</dbReference>